<dbReference type="CDD" id="cd05399">
    <property type="entry name" value="NT_Rel-Spo_like"/>
    <property type="match status" value="1"/>
</dbReference>
<name>A0A4Y3I0N5_9VIBR</name>
<evidence type="ECO:0000313" key="4">
    <source>
        <dbReference type="Proteomes" id="UP000318717"/>
    </source>
</evidence>
<dbReference type="Pfam" id="PF04607">
    <property type="entry name" value="RelA_SpoT"/>
    <property type="match status" value="1"/>
</dbReference>
<dbReference type="Gene3D" id="3.30.460.10">
    <property type="entry name" value="Beta Polymerase, domain 2"/>
    <property type="match status" value="1"/>
</dbReference>
<dbReference type="GO" id="GO:0015969">
    <property type="term" value="P:guanosine tetraphosphate metabolic process"/>
    <property type="evidence" value="ECO:0007669"/>
    <property type="project" value="InterPro"/>
</dbReference>
<dbReference type="SUPFAM" id="SSF81301">
    <property type="entry name" value="Nucleotidyltransferase"/>
    <property type="match status" value="1"/>
</dbReference>
<organism evidence="3 4">
    <name type="scientific">Vibrio inusitatus NBRC 102082</name>
    <dbReference type="NCBI Taxonomy" id="1219070"/>
    <lineage>
        <taxon>Bacteria</taxon>
        <taxon>Pseudomonadati</taxon>
        <taxon>Pseudomonadota</taxon>
        <taxon>Gammaproteobacteria</taxon>
        <taxon>Vibrionales</taxon>
        <taxon>Vibrionaceae</taxon>
        <taxon>Vibrio</taxon>
    </lineage>
</organism>
<evidence type="ECO:0000256" key="1">
    <source>
        <dbReference type="SAM" id="SignalP"/>
    </source>
</evidence>
<keyword evidence="1" id="KW-0732">Signal</keyword>
<dbReference type="EMBL" id="BJLF01000025">
    <property type="protein sequence ID" value="GEA52788.1"/>
    <property type="molecule type" value="Genomic_DNA"/>
</dbReference>
<gene>
    <name evidence="3" type="ORF">VIN01S_35920</name>
</gene>
<feature type="chain" id="PRO_5021469312" evidence="1">
    <location>
        <begin position="23"/>
        <end position="258"/>
    </location>
</feature>
<dbReference type="GO" id="GO:0016740">
    <property type="term" value="F:transferase activity"/>
    <property type="evidence" value="ECO:0007669"/>
    <property type="project" value="UniProtKB-KW"/>
</dbReference>
<dbReference type="Proteomes" id="UP000318717">
    <property type="component" value="Unassembled WGS sequence"/>
</dbReference>
<reference evidence="3 4" key="1">
    <citation type="submission" date="2019-06" db="EMBL/GenBank/DDBJ databases">
        <title>Whole genome shotgun sequence of Vibrio inusitatus NBRC 102082.</title>
        <authorList>
            <person name="Hosoyama A."/>
            <person name="Uohara A."/>
            <person name="Ohji S."/>
            <person name="Ichikawa N."/>
        </authorList>
    </citation>
    <scope>NUCLEOTIDE SEQUENCE [LARGE SCALE GENOMIC DNA]</scope>
    <source>
        <strain evidence="3 4">NBRC 102082</strain>
    </source>
</reference>
<dbReference type="InterPro" id="IPR007685">
    <property type="entry name" value="RelA_SpoT"/>
</dbReference>
<dbReference type="RefSeq" id="WP_141347196.1">
    <property type="nucleotide sequence ID" value="NZ_BJLF01000025.1"/>
</dbReference>
<evidence type="ECO:0000313" key="3">
    <source>
        <dbReference type="EMBL" id="GEA52788.1"/>
    </source>
</evidence>
<feature type="domain" description="RelA/SpoT" evidence="2">
    <location>
        <begin position="105"/>
        <end position="206"/>
    </location>
</feature>
<protein>
    <submittedName>
        <fullName evidence="3">Phosphoribosylglycinamide formyltransferase</fullName>
    </submittedName>
</protein>
<accession>A0A4Y3I0N5</accession>
<evidence type="ECO:0000259" key="2">
    <source>
        <dbReference type="Pfam" id="PF04607"/>
    </source>
</evidence>
<keyword evidence="3" id="KW-0808">Transferase</keyword>
<keyword evidence="4" id="KW-1185">Reference proteome</keyword>
<comment type="caution">
    <text evidence="3">The sequence shown here is derived from an EMBL/GenBank/DDBJ whole genome shotgun (WGS) entry which is preliminary data.</text>
</comment>
<dbReference type="AlphaFoldDB" id="A0A4Y3I0N5"/>
<dbReference type="InterPro" id="IPR043519">
    <property type="entry name" value="NT_sf"/>
</dbReference>
<proteinExistence type="predicted"/>
<sequence>MSLFLRAAVLSLLVLTRVPAFAAVPVAPNNDNSRSNNNQGQVCSAKFKHSLSGLYGIPNHDVSPLQPYSDFDVLYSKAHQAQSELETLCKSTALLTSSEAYFAGVKSQQRAKEKVQYELGGKSERITDLARATIVAKDISSLMNAYEALEREATIVKVKNRFKKPTESGYRDLNVLVQLPKTNIIAEVQLHLKDIADVKNGYEHSIYEQVQKIERLAAIEQRDFTDIERTQIKRYRFQSKELYQNAWLPYVTTNIEAA</sequence>
<feature type="signal peptide" evidence="1">
    <location>
        <begin position="1"/>
        <end position="22"/>
    </location>
</feature>
<dbReference type="OrthoDB" id="5823369at2"/>